<protein>
    <submittedName>
        <fullName evidence="1">Uncharacterized protein</fullName>
    </submittedName>
</protein>
<keyword evidence="2" id="KW-1185">Reference proteome</keyword>
<sequence length="114" mass="13060">MFGFHRAYMLVKNWNTNPCSKVQLYQLCAGTINSSIETFKSVDKKYHVTDITKSVAAATEESPYADIFLLEIDLSSLASVHRFWKQRKEASQLQTVNKKLAAMNKLLTEENDRL</sequence>
<reference evidence="1 2" key="1">
    <citation type="submission" date="2023-01" db="EMBL/GenBank/DDBJ databases">
        <authorList>
            <person name="Kreplak J."/>
        </authorList>
    </citation>
    <scope>NUCLEOTIDE SEQUENCE [LARGE SCALE GENOMIC DNA]</scope>
</reference>
<proteinExistence type="predicted"/>
<dbReference type="EMBL" id="OX451736">
    <property type="protein sequence ID" value="CAI8588352.1"/>
    <property type="molecule type" value="Genomic_DNA"/>
</dbReference>
<organism evidence="1 2">
    <name type="scientific">Vicia faba</name>
    <name type="common">Broad bean</name>
    <name type="synonym">Faba vulgaris</name>
    <dbReference type="NCBI Taxonomy" id="3906"/>
    <lineage>
        <taxon>Eukaryota</taxon>
        <taxon>Viridiplantae</taxon>
        <taxon>Streptophyta</taxon>
        <taxon>Embryophyta</taxon>
        <taxon>Tracheophyta</taxon>
        <taxon>Spermatophyta</taxon>
        <taxon>Magnoliopsida</taxon>
        <taxon>eudicotyledons</taxon>
        <taxon>Gunneridae</taxon>
        <taxon>Pentapetalae</taxon>
        <taxon>rosids</taxon>
        <taxon>fabids</taxon>
        <taxon>Fabales</taxon>
        <taxon>Fabaceae</taxon>
        <taxon>Papilionoideae</taxon>
        <taxon>50 kb inversion clade</taxon>
        <taxon>NPAAA clade</taxon>
        <taxon>Hologalegina</taxon>
        <taxon>IRL clade</taxon>
        <taxon>Fabeae</taxon>
        <taxon>Vicia</taxon>
    </lineage>
</organism>
<accession>A0AAV0YSA4</accession>
<name>A0AAV0YSA4_VICFA</name>
<evidence type="ECO:0000313" key="2">
    <source>
        <dbReference type="Proteomes" id="UP001157006"/>
    </source>
</evidence>
<evidence type="ECO:0000313" key="1">
    <source>
        <dbReference type="EMBL" id="CAI8588352.1"/>
    </source>
</evidence>
<dbReference type="Proteomes" id="UP001157006">
    <property type="component" value="Chromosome 1L"/>
</dbReference>
<dbReference type="AlphaFoldDB" id="A0AAV0YSA4"/>
<gene>
    <name evidence="1" type="ORF">VFH_I343560</name>
</gene>